<keyword evidence="2 4" id="KW-0238">DNA-binding</keyword>
<evidence type="ECO:0000256" key="4">
    <source>
        <dbReference type="PROSITE-ProRule" id="PRU00335"/>
    </source>
</evidence>
<dbReference type="SUPFAM" id="SSF48498">
    <property type="entry name" value="Tetracyclin repressor-like, C-terminal domain"/>
    <property type="match status" value="1"/>
</dbReference>
<dbReference type="PANTHER" id="PTHR30055">
    <property type="entry name" value="HTH-TYPE TRANSCRIPTIONAL REGULATOR RUTR"/>
    <property type="match status" value="1"/>
</dbReference>
<dbReference type="Pfam" id="PF00440">
    <property type="entry name" value="TetR_N"/>
    <property type="match status" value="1"/>
</dbReference>
<organism evidence="7 8">
    <name type="scientific">Nocardia bovistercoris</name>
    <dbReference type="NCBI Taxonomy" id="2785916"/>
    <lineage>
        <taxon>Bacteria</taxon>
        <taxon>Bacillati</taxon>
        <taxon>Actinomycetota</taxon>
        <taxon>Actinomycetes</taxon>
        <taxon>Mycobacteriales</taxon>
        <taxon>Nocardiaceae</taxon>
        <taxon>Nocardia</taxon>
    </lineage>
</organism>
<feature type="region of interest" description="Disordered" evidence="5">
    <location>
        <begin position="1"/>
        <end position="79"/>
    </location>
</feature>
<accession>A0A931IE43</accession>
<feature type="domain" description="HTH tetR-type" evidence="6">
    <location>
        <begin position="80"/>
        <end position="140"/>
    </location>
</feature>
<name>A0A931IE43_9NOCA</name>
<dbReference type="Gene3D" id="1.10.10.60">
    <property type="entry name" value="Homeodomain-like"/>
    <property type="match status" value="1"/>
</dbReference>
<feature type="DNA-binding region" description="H-T-H motif" evidence="4">
    <location>
        <begin position="103"/>
        <end position="122"/>
    </location>
</feature>
<feature type="compositionally biased region" description="Basic residues" evidence="5">
    <location>
        <begin position="1"/>
        <end position="11"/>
    </location>
</feature>
<dbReference type="Gene3D" id="1.10.357.10">
    <property type="entry name" value="Tetracycline Repressor, domain 2"/>
    <property type="match status" value="1"/>
</dbReference>
<protein>
    <submittedName>
        <fullName evidence="7">TetR/AcrR family transcriptional regulator</fullName>
    </submittedName>
</protein>
<dbReference type="InterPro" id="IPR004111">
    <property type="entry name" value="Repressor_TetR_C"/>
</dbReference>
<dbReference type="Proteomes" id="UP000655751">
    <property type="component" value="Unassembled WGS sequence"/>
</dbReference>
<evidence type="ECO:0000256" key="3">
    <source>
        <dbReference type="ARBA" id="ARBA00023163"/>
    </source>
</evidence>
<dbReference type="InterPro" id="IPR036271">
    <property type="entry name" value="Tet_transcr_reg_TetR-rel_C_sf"/>
</dbReference>
<gene>
    <name evidence="7" type="ORF">IT779_26075</name>
</gene>
<dbReference type="InterPro" id="IPR009057">
    <property type="entry name" value="Homeodomain-like_sf"/>
</dbReference>
<dbReference type="SUPFAM" id="SSF46689">
    <property type="entry name" value="Homeodomain-like"/>
    <property type="match status" value="1"/>
</dbReference>
<dbReference type="PANTHER" id="PTHR30055:SF207">
    <property type="entry name" value="HTH-TYPE TRANSCRIPTIONAL REPRESSOR FATR"/>
    <property type="match status" value="1"/>
</dbReference>
<dbReference type="GO" id="GO:0003700">
    <property type="term" value="F:DNA-binding transcription factor activity"/>
    <property type="evidence" value="ECO:0007669"/>
    <property type="project" value="TreeGrafter"/>
</dbReference>
<comment type="caution">
    <text evidence="7">The sequence shown here is derived from an EMBL/GenBank/DDBJ whole genome shotgun (WGS) entry which is preliminary data.</text>
</comment>
<dbReference type="GO" id="GO:0045892">
    <property type="term" value="P:negative regulation of DNA-templated transcription"/>
    <property type="evidence" value="ECO:0007669"/>
    <property type="project" value="InterPro"/>
</dbReference>
<dbReference type="GO" id="GO:0000976">
    <property type="term" value="F:transcription cis-regulatory region binding"/>
    <property type="evidence" value="ECO:0007669"/>
    <property type="project" value="TreeGrafter"/>
</dbReference>
<dbReference type="InterPro" id="IPR050109">
    <property type="entry name" value="HTH-type_TetR-like_transc_reg"/>
</dbReference>
<proteinExistence type="predicted"/>
<dbReference type="PROSITE" id="PS01081">
    <property type="entry name" value="HTH_TETR_1"/>
    <property type="match status" value="1"/>
</dbReference>
<dbReference type="PROSITE" id="PS50977">
    <property type="entry name" value="HTH_TETR_2"/>
    <property type="match status" value="1"/>
</dbReference>
<evidence type="ECO:0000256" key="2">
    <source>
        <dbReference type="ARBA" id="ARBA00023125"/>
    </source>
</evidence>
<reference evidence="7" key="1">
    <citation type="submission" date="2020-11" db="EMBL/GenBank/DDBJ databases">
        <title>Nocardia NEAU-351.nov., a novel actinomycete isolated from the cow dung.</title>
        <authorList>
            <person name="Zhang X."/>
        </authorList>
    </citation>
    <scope>NUCLEOTIDE SEQUENCE</scope>
    <source>
        <strain evidence="7">NEAU-351</strain>
    </source>
</reference>
<dbReference type="InterPro" id="IPR023772">
    <property type="entry name" value="DNA-bd_HTH_TetR-type_CS"/>
</dbReference>
<keyword evidence="1" id="KW-0805">Transcription regulation</keyword>
<evidence type="ECO:0000259" key="6">
    <source>
        <dbReference type="PROSITE" id="PS50977"/>
    </source>
</evidence>
<evidence type="ECO:0000313" key="7">
    <source>
        <dbReference type="EMBL" id="MBH0779744.1"/>
    </source>
</evidence>
<sequence>MRAAYSRRARRERATVSDTADTAAPEVEKGRERHVRSHSTRHGPASDPPDRDPVATERVSVASDSVGTDVPKRPRRRRGSINAEDILDAAFELAGRTSLESLTMPALAAHLAVGVTSLYWYFRSKEHLLDAMTDRALERYSIGVPFVSAAGWDRSLRAHARTMRRLFREDPVLCDLVIMRTTTYGANANQVVMERFEATVATLIEVGFRPKDALDIYFSLAMYTRGLAMLERRQDLDRAAGIRAPESVDWDRLPTLNKLMRQRNRIGFVEENTFEYGLDSFIAHARTILEKTQRAADARRERRKK</sequence>
<keyword evidence="3" id="KW-0804">Transcription</keyword>
<evidence type="ECO:0000256" key="1">
    <source>
        <dbReference type="ARBA" id="ARBA00023015"/>
    </source>
</evidence>
<dbReference type="Pfam" id="PF02909">
    <property type="entry name" value="TetR_C_1"/>
    <property type="match status" value="1"/>
</dbReference>
<feature type="compositionally biased region" description="Basic residues" evidence="5">
    <location>
        <begin position="32"/>
        <end position="41"/>
    </location>
</feature>
<dbReference type="InterPro" id="IPR001647">
    <property type="entry name" value="HTH_TetR"/>
</dbReference>
<dbReference type="AlphaFoldDB" id="A0A931IE43"/>
<evidence type="ECO:0000256" key="5">
    <source>
        <dbReference type="SAM" id="MobiDB-lite"/>
    </source>
</evidence>
<evidence type="ECO:0000313" key="8">
    <source>
        <dbReference type="Proteomes" id="UP000655751"/>
    </source>
</evidence>
<dbReference type="EMBL" id="JADMLG010000012">
    <property type="protein sequence ID" value="MBH0779744.1"/>
    <property type="molecule type" value="Genomic_DNA"/>
</dbReference>
<keyword evidence="8" id="KW-1185">Reference proteome</keyword>